<dbReference type="Proteomes" id="UP000240572">
    <property type="component" value="Unassembled WGS sequence"/>
</dbReference>
<dbReference type="EMBL" id="PYGD01000001">
    <property type="protein sequence ID" value="PSK93880.1"/>
    <property type="molecule type" value="Genomic_DNA"/>
</dbReference>
<dbReference type="AlphaFoldDB" id="A0A2P8D9I5"/>
<feature type="transmembrane region" description="Helical" evidence="1">
    <location>
        <begin position="65"/>
        <end position="87"/>
    </location>
</feature>
<feature type="transmembrane region" description="Helical" evidence="1">
    <location>
        <begin position="94"/>
        <end position="116"/>
    </location>
</feature>
<dbReference type="RefSeq" id="WP_106520626.1">
    <property type="nucleotide sequence ID" value="NZ_PYGD01000001.1"/>
</dbReference>
<organism evidence="2 3">
    <name type="scientific">Taibaiella chishuiensis</name>
    <dbReference type="NCBI Taxonomy" id="1434707"/>
    <lineage>
        <taxon>Bacteria</taxon>
        <taxon>Pseudomonadati</taxon>
        <taxon>Bacteroidota</taxon>
        <taxon>Chitinophagia</taxon>
        <taxon>Chitinophagales</taxon>
        <taxon>Chitinophagaceae</taxon>
        <taxon>Taibaiella</taxon>
    </lineage>
</organism>
<evidence type="ECO:0000313" key="2">
    <source>
        <dbReference type="EMBL" id="PSK93880.1"/>
    </source>
</evidence>
<feature type="transmembrane region" description="Helical" evidence="1">
    <location>
        <begin position="42"/>
        <end position="59"/>
    </location>
</feature>
<name>A0A2P8D9I5_9BACT</name>
<evidence type="ECO:0000256" key="1">
    <source>
        <dbReference type="SAM" id="Phobius"/>
    </source>
</evidence>
<sequence>MEDNLQPRDPQKQEDLISDYVNEVRQMDLDYARVSIRKARNALFFAAALLFASELLSAYQQGYGFTGYVLLIALVESGVFVALALWTRKKPYSAIIGGIIAFIGVLVLAIAVNAYTDGLSGLVKALFGGVLVKVIILVLLFRALGDARTVQQQQNEPRDY</sequence>
<keyword evidence="1" id="KW-0812">Transmembrane</keyword>
<proteinExistence type="predicted"/>
<dbReference type="OrthoDB" id="1448908at2"/>
<keyword evidence="1" id="KW-0472">Membrane</keyword>
<feature type="transmembrane region" description="Helical" evidence="1">
    <location>
        <begin position="122"/>
        <end position="144"/>
    </location>
</feature>
<gene>
    <name evidence="2" type="ORF">B0I18_10128</name>
</gene>
<protein>
    <submittedName>
        <fullName evidence="2">Uncharacterized protein</fullName>
    </submittedName>
</protein>
<reference evidence="2 3" key="1">
    <citation type="submission" date="2018-03" db="EMBL/GenBank/DDBJ databases">
        <title>Genomic Encyclopedia of Type Strains, Phase III (KMG-III): the genomes of soil and plant-associated and newly described type strains.</title>
        <authorList>
            <person name="Whitman W."/>
        </authorList>
    </citation>
    <scope>NUCLEOTIDE SEQUENCE [LARGE SCALE GENOMIC DNA]</scope>
    <source>
        <strain evidence="2 3">CGMCC 1.12700</strain>
    </source>
</reference>
<evidence type="ECO:0000313" key="3">
    <source>
        <dbReference type="Proteomes" id="UP000240572"/>
    </source>
</evidence>
<accession>A0A2P8D9I5</accession>
<keyword evidence="3" id="KW-1185">Reference proteome</keyword>
<keyword evidence="1" id="KW-1133">Transmembrane helix</keyword>
<comment type="caution">
    <text evidence="2">The sequence shown here is derived from an EMBL/GenBank/DDBJ whole genome shotgun (WGS) entry which is preliminary data.</text>
</comment>